<evidence type="ECO:0000256" key="6">
    <source>
        <dbReference type="ARBA" id="ARBA00023012"/>
    </source>
</evidence>
<dbReference type="EMBL" id="AOLN01000018">
    <property type="protein sequence ID" value="ELZ91445.1"/>
    <property type="molecule type" value="Genomic_DNA"/>
</dbReference>
<name>M0I3S4_9EURY</name>
<dbReference type="CDD" id="cd00082">
    <property type="entry name" value="HisKA"/>
    <property type="match status" value="1"/>
</dbReference>
<dbReference type="GO" id="GO:0000155">
    <property type="term" value="F:phosphorelay sensor kinase activity"/>
    <property type="evidence" value="ECO:0007669"/>
    <property type="project" value="InterPro"/>
</dbReference>
<dbReference type="SUPFAM" id="SSF55874">
    <property type="entry name" value="ATPase domain of HSP90 chaperone/DNA topoisomerase II/histidine kinase"/>
    <property type="match status" value="1"/>
</dbReference>
<dbReference type="AlphaFoldDB" id="M0I3S4"/>
<dbReference type="SMART" id="SM00388">
    <property type="entry name" value="HisKA"/>
    <property type="match status" value="1"/>
</dbReference>
<dbReference type="InterPro" id="IPR005467">
    <property type="entry name" value="His_kinase_dom"/>
</dbReference>
<dbReference type="SMART" id="SM00086">
    <property type="entry name" value="PAC"/>
    <property type="match status" value="2"/>
</dbReference>
<dbReference type="InterPro" id="IPR000014">
    <property type="entry name" value="PAS"/>
</dbReference>
<dbReference type="SUPFAM" id="SSF55785">
    <property type="entry name" value="PYP-like sensor domain (PAS domain)"/>
    <property type="match status" value="2"/>
</dbReference>
<dbReference type="CDD" id="cd00075">
    <property type="entry name" value="HATPase"/>
    <property type="match status" value="1"/>
</dbReference>
<evidence type="ECO:0000259" key="9">
    <source>
        <dbReference type="PROSITE" id="PS50112"/>
    </source>
</evidence>
<keyword evidence="4" id="KW-0808">Transferase</keyword>
<dbReference type="PROSITE" id="PS50112">
    <property type="entry name" value="PAS"/>
    <property type="match status" value="1"/>
</dbReference>
<evidence type="ECO:0000313" key="12">
    <source>
        <dbReference type="Proteomes" id="UP000011550"/>
    </source>
</evidence>
<dbReference type="PRINTS" id="PR00344">
    <property type="entry name" value="BCTRLSENSOR"/>
</dbReference>
<dbReference type="InterPro" id="IPR003594">
    <property type="entry name" value="HATPase_dom"/>
</dbReference>
<dbReference type="Pfam" id="PF16927">
    <property type="entry name" value="HisKA_7TM"/>
    <property type="match status" value="1"/>
</dbReference>
<dbReference type="InterPro" id="IPR001610">
    <property type="entry name" value="PAC"/>
</dbReference>
<evidence type="ECO:0000256" key="5">
    <source>
        <dbReference type="ARBA" id="ARBA00022777"/>
    </source>
</evidence>
<gene>
    <name evidence="11" type="ORF">C440_14064</name>
</gene>
<dbReference type="InterPro" id="IPR036890">
    <property type="entry name" value="HATPase_C_sf"/>
</dbReference>
<keyword evidence="7" id="KW-0812">Transmembrane</keyword>
<dbReference type="Gene3D" id="3.30.450.20">
    <property type="entry name" value="PAS domain"/>
    <property type="match status" value="2"/>
</dbReference>
<keyword evidence="3" id="KW-0597">Phosphoprotein</keyword>
<evidence type="ECO:0000256" key="7">
    <source>
        <dbReference type="SAM" id="Phobius"/>
    </source>
</evidence>
<evidence type="ECO:0000256" key="2">
    <source>
        <dbReference type="ARBA" id="ARBA00012438"/>
    </source>
</evidence>
<keyword evidence="7" id="KW-0472">Membrane</keyword>
<keyword evidence="5" id="KW-0418">Kinase</keyword>
<comment type="catalytic activity">
    <reaction evidence="1">
        <text>ATP + protein L-histidine = ADP + protein N-phospho-L-histidine.</text>
        <dbReference type="EC" id="2.7.13.3"/>
    </reaction>
</comment>
<dbReference type="InterPro" id="IPR050736">
    <property type="entry name" value="Sensor_HK_Regulatory"/>
</dbReference>
<keyword evidence="7" id="KW-1133">Transmembrane helix</keyword>
<keyword evidence="12" id="KW-1185">Reference proteome</keyword>
<evidence type="ECO:0000256" key="4">
    <source>
        <dbReference type="ARBA" id="ARBA00022679"/>
    </source>
</evidence>
<dbReference type="Gene3D" id="3.30.565.10">
    <property type="entry name" value="Histidine kinase-like ATPase, C-terminal domain"/>
    <property type="match status" value="1"/>
</dbReference>
<dbReference type="RefSeq" id="WP_008321199.1">
    <property type="nucleotide sequence ID" value="NZ_AOLN01000018.1"/>
</dbReference>
<feature type="transmembrane region" description="Helical" evidence="7">
    <location>
        <begin position="204"/>
        <end position="224"/>
    </location>
</feature>
<dbReference type="CDD" id="cd00130">
    <property type="entry name" value="PAS"/>
    <property type="match status" value="2"/>
</dbReference>
<feature type="domain" description="Histidine kinase" evidence="8">
    <location>
        <begin position="478"/>
        <end position="671"/>
    </location>
</feature>
<dbReference type="GO" id="GO:0006355">
    <property type="term" value="P:regulation of DNA-templated transcription"/>
    <property type="evidence" value="ECO:0007669"/>
    <property type="project" value="InterPro"/>
</dbReference>
<feature type="transmembrane region" description="Helical" evidence="7">
    <location>
        <begin position="179"/>
        <end position="198"/>
    </location>
</feature>
<evidence type="ECO:0000256" key="1">
    <source>
        <dbReference type="ARBA" id="ARBA00000085"/>
    </source>
</evidence>
<feature type="transmembrane region" description="Helical" evidence="7">
    <location>
        <begin position="6"/>
        <end position="27"/>
    </location>
</feature>
<sequence length="679" mass="74096">MHEAWQFHPVFVPLIASVLLAGTIATYSFRYRSTPGSNALGAITAASAWWSALYLVQLVGTGVEWQLFWVRLSYVGVAVLPPAWFVFALQYADSRIPVTRRVIAAVTIPSVLLSAAVATNPLHGLAWTTASVTDVPIVVVQRDFRVGYYVQVVYSYLLILLGMSILFRRVVRLRRILRTQGLAVLGGVAISLGANVYWVLGGSVLNYTSIAFAGSGVLFALALFRYRLFDLVPVARDTVVEEMRDAYVVLDGDRRVVDLNPAARRLLSIADDSIGRDLSTLAPAIDDLLDDEQSGDKRDSTVVFDADGDGTHRYLEVRSSPLTDADDGTVVIIRDATERQRAQRRFQSSIEHASDVVAVLDAEGTTEYVSPPIEALTGRAPSDIVGESIFNLGDDSDLDSVKRTFDRICEHPGGAERFEARITGPEGEPVVVEGIGRNLLDEPFVEGVVLNLRDITDRKRRERRLARANERLERFASVVSHDLRNPLNVASGHLELARETGDDGHAETAQHALDRMDDIIQDALSLARHGRLVEDPEPVRFGDIASLAWDGVVTDDARLAVESDGTVAADPDRLRRLLENLVRNAFEHGGNDITLWVGVTDDGFYVEDSGEGIPADRRDDIFESGFSTNRGGTGLGLAIVAEIADAHGWEIRVETGRDGGARFVVSGASVTLGETASRT</sequence>
<accession>M0I3S4</accession>
<feature type="domain" description="PAS" evidence="9">
    <location>
        <begin position="342"/>
        <end position="412"/>
    </location>
</feature>
<dbReference type="SMART" id="SM00387">
    <property type="entry name" value="HATPase_c"/>
    <property type="match status" value="1"/>
</dbReference>
<dbReference type="Pfam" id="PF13426">
    <property type="entry name" value="PAS_9"/>
    <property type="match status" value="1"/>
</dbReference>
<dbReference type="Proteomes" id="UP000011550">
    <property type="component" value="Unassembled WGS sequence"/>
</dbReference>
<evidence type="ECO:0000313" key="11">
    <source>
        <dbReference type="EMBL" id="ELZ91445.1"/>
    </source>
</evidence>
<dbReference type="PROSITE" id="PS50109">
    <property type="entry name" value="HIS_KIN"/>
    <property type="match status" value="1"/>
</dbReference>
<dbReference type="InterPro" id="IPR013767">
    <property type="entry name" value="PAS_fold"/>
</dbReference>
<dbReference type="InterPro" id="IPR035965">
    <property type="entry name" value="PAS-like_dom_sf"/>
</dbReference>
<dbReference type="OrthoDB" id="8127at2157"/>
<feature type="domain" description="PAC" evidence="10">
    <location>
        <begin position="298"/>
        <end position="348"/>
    </location>
</feature>
<dbReference type="InterPro" id="IPR000700">
    <property type="entry name" value="PAS-assoc_C"/>
</dbReference>
<dbReference type="Pfam" id="PF00989">
    <property type="entry name" value="PAS"/>
    <property type="match status" value="1"/>
</dbReference>
<evidence type="ECO:0000256" key="3">
    <source>
        <dbReference type="ARBA" id="ARBA00022553"/>
    </source>
</evidence>
<protein>
    <recommendedName>
        <fullName evidence="2">histidine kinase</fullName>
        <ecNumber evidence="2">2.7.13.3</ecNumber>
    </recommendedName>
</protein>
<feature type="domain" description="PAC" evidence="10">
    <location>
        <begin position="416"/>
        <end position="467"/>
    </location>
</feature>
<feature type="transmembrane region" description="Helical" evidence="7">
    <location>
        <begin position="68"/>
        <end position="90"/>
    </location>
</feature>
<dbReference type="PATRIC" id="fig|662479.7.peg.2848"/>
<dbReference type="Gene3D" id="1.10.287.130">
    <property type="match status" value="1"/>
</dbReference>
<dbReference type="Pfam" id="PF02518">
    <property type="entry name" value="HATPase_c"/>
    <property type="match status" value="1"/>
</dbReference>
<feature type="transmembrane region" description="Helical" evidence="7">
    <location>
        <begin position="146"/>
        <end position="167"/>
    </location>
</feature>
<dbReference type="PROSITE" id="PS50113">
    <property type="entry name" value="PAC"/>
    <property type="match status" value="2"/>
</dbReference>
<organism evidence="11 12">
    <name type="scientific">Haloferax mucosum ATCC BAA-1512</name>
    <dbReference type="NCBI Taxonomy" id="662479"/>
    <lineage>
        <taxon>Archaea</taxon>
        <taxon>Methanobacteriati</taxon>
        <taxon>Methanobacteriota</taxon>
        <taxon>Stenosarchaea group</taxon>
        <taxon>Halobacteria</taxon>
        <taxon>Halobacteriales</taxon>
        <taxon>Haloferacaceae</taxon>
        <taxon>Haloferax</taxon>
    </lineage>
</organism>
<dbReference type="InterPro" id="IPR004358">
    <property type="entry name" value="Sig_transdc_His_kin-like_C"/>
</dbReference>
<dbReference type="STRING" id="662479.C440_14064"/>
<dbReference type="InterPro" id="IPR036097">
    <property type="entry name" value="HisK_dim/P_sf"/>
</dbReference>
<dbReference type="EC" id="2.7.13.3" evidence="2"/>
<evidence type="ECO:0000259" key="10">
    <source>
        <dbReference type="PROSITE" id="PS50113"/>
    </source>
</evidence>
<keyword evidence="6" id="KW-0902">Two-component regulatory system</keyword>
<comment type="caution">
    <text evidence="11">The sequence shown here is derived from an EMBL/GenBank/DDBJ whole genome shotgun (WGS) entry which is preliminary data.</text>
</comment>
<evidence type="ECO:0000259" key="8">
    <source>
        <dbReference type="PROSITE" id="PS50109"/>
    </source>
</evidence>
<feature type="transmembrane region" description="Helical" evidence="7">
    <location>
        <begin position="39"/>
        <end position="56"/>
    </location>
</feature>
<proteinExistence type="predicted"/>
<dbReference type="PANTHER" id="PTHR43711:SF1">
    <property type="entry name" value="HISTIDINE KINASE 1"/>
    <property type="match status" value="1"/>
</dbReference>
<dbReference type="SUPFAM" id="SSF47384">
    <property type="entry name" value="Homodimeric domain of signal transducing histidine kinase"/>
    <property type="match status" value="1"/>
</dbReference>
<reference evidence="11 12" key="1">
    <citation type="journal article" date="2014" name="PLoS Genet.">
        <title>Phylogenetically driven sequencing of extremely halophilic archaea reveals strategies for static and dynamic osmo-response.</title>
        <authorList>
            <person name="Becker E.A."/>
            <person name="Seitzer P.M."/>
            <person name="Tritt A."/>
            <person name="Larsen D."/>
            <person name="Krusor M."/>
            <person name="Yao A.I."/>
            <person name="Wu D."/>
            <person name="Madern D."/>
            <person name="Eisen J.A."/>
            <person name="Darling A.E."/>
            <person name="Facciotti M.T."/>
        </authorList>
    </citation>
    <scope>NUCLEOTIDE SEQUENCE [LARGE SCALE GENOMIC DNA]</scope>
    <source>
        <strain evidence="11 12">ATCC BAA-1512</strain>
    </source>
</reference>
<dbReference type="NCBIfam" id="TIGR00229">
    <property type="entry name" value="sensory_box"/>
    <property type="match status" value="2"/>
</dbReference>
<dbReference type="SMART" id="SM00091">
    <property type="entry name" value="PAS"/>
    <property type="match status" value="2"/>
</dbReference>
<dbReference type="InterPro" id="IPR031621">
    <property type="entry name" value="HisKA_7TM"/>
</dbReference>
<dbReference type="PANTHER" id="PTHR43711">
    <property type="entry name" value="TWO-COMPONENT HISTIDINE KINASE"/>
    <property type="match status" value="1"/>
</dbReference>
<feature type="transmembrane region" description="Helical" evidence="7">
    <location>
        <begin position="102"/>
        <end position="126"/>
    </location>
</feature>
<dbReference type="InterPro" id="IPR003661">
    <property type="entry name" value="HisK_dim/P_dom"/>
</dbReference>
<dbReference type="Pfam" id="PF00512">
    <property type="entry name" value="HisKA"/>
    <property type="match status" value="1"/>
</dbReference>